<dbReference type="InterPro" id="IPR046806">
    <property type="entry name" value="MrpA_C/MbhE"/>
</dbReference>
<accession>A0A0F8ZDU9</accession>
<proteinExistence type="predicted"/>
<dbReference type="Pfam" id="PF04039">
    <property type="entry name" value="MnhB"/>
    <property type="match status" value="1"/>
</dbReference>
<gene>
    <name evidence="10" type="ORF">LCGC14_2707660</name>
</gene>
<evidence type="ECO:0000256" key="6">
    <source>
        <dbReference type="SAM" id="MobiDB-lite"/>
    </source>
</evidence>
<dbReference type="InterPro" id="IPR007182">
    <property type="entry name" value="MnhB"/>
</dbReference>
<feature type="transmembrane region" description="Helical" evidence="7">
    <location>
        <begin position="102"/>
        <end position="122"/>
    </location>
</feature>
<comment type="subcellular location">
    <subcellularLocation>
        <location evidence="1">Cell membrane</location>
        <topology evidence="1">Multi-pass membrane protein</topology>
    </subcellularLocation>
</comment>
<dbReference type="PANTHER" id="PTHR33932:SF4">
    <property type="entry name" value="NA(+)_H(+) ANTIPORTER SUBUNIT B"/>
    <property type="match status" value="1"/>
</dbReference>
<sequence length="237" mass="25923">FHLANSYKGGGGTNVVNVILVDFRGFDTYGEIIVLGIAALLIFALTETLLGGPVRKRLLNRKPDQPRSGDMHPMMMVVLTRVLMPIVILVGFYIFLRGHNEPGGGFIAGLVVSIGVVMQYMASGFSWTSSRLRYPYHGVIGAGVLVAGFTGIGSWFFGKPFLTSDFTYVRIPPFEKFELATAALFDLGVFLAVVGAVMLSLESFSRLARRANSEENEYPMDIDPSRERSAPFTGREG</sequence>
<keyword evidence="5 7" id="KW-0472">Membrane</keyword>
<feature type="transmembrane region" description="Helical" evidence="7">
    <location>
        <begin position="75"/>
        <end position="96"/>
    </location>
</feature>
<evidence type="ECO:0000256" key="2">
    <source>
        <dbReference type="ARBA" id="ARBA00022475"/>
    </source>
</evidence>
<dbReference type="PANTHER" id="PTHR33932">
    <property type="entry name" value="NA(+)/H(+) ANTIPORTER SUBUNIT B"/>
    <property type="match status" value="1"/>
</dbReference>
<keyword evidence="2" id="KW-1003">Cell membrane</keyword>
<evidence type="ECO:0000256" key="4">
    <source>
        <dbReference type="ARBA" id="ARBA00022989"/>
    </source>
</evidence>
<evidence type="ECO:0000256" key="3">
    <source>
        <dbReference type="ARBA" id="ARBA00022692"/>
    </source>
</evidence>
<name>A0A0F8ZDU9_9ZZZZ</name>
<dbReference type="InterPro" id="IPR050622">
    <property type="entry name" value="CPA3_antiporter_subunitB"/>
</dbReference>
<dbReference type="AlphaFoldDB" id="A0A0F8ZDU9"/>
<dbReference type="GO" id="GO:0005886">
    <property type="term" value="C:plasma membrane"/>
    <property type="evidence" value="ECO:0007669"/>
    <property type="project" value="UniProtKB-SubCell"/>
</dbReference>
<organism evidence="10">
    <name type="scientific">marine sediment metagenome</name>
    <dbReference type="NCBI Taxonomy" id="412755"/>
    <lineage>
        <taxon>unclassified sequences</taxon>
        <taxon>metagenomes</taxon>
        <taxon>ecological metagenomes</taxon>
    </lineage>
</organism>
<feature type="domain" description="MrpA C-terminal/MbhE" evidence="9">
    <location>
        <begin position="1"/>
        <end position="46"/>
    </location>
</feature>
<feature type="compositionally biased region" description="Basic and acidic residues" evidence="6">
    <location>
        <begin position="223"/>
        <end position="237"/>
    </location>
</feature>
<dbReference type="Pfam" id="PF20501">
    <property type="entry name" value="MbhE"/>
    <property type="match status" value="1"/>
</dbReference>
<evidence type="ECO:0000259" key="9">
    <source>
        <dbReference type="Pfam" id="PF20501"/>
    </source>
</evidence>
<evidence type="ECO:0000256" key="5">
    <source>
        <dbReference type="ARBA" id="ARBA00023136"/>
    </source>
</evidence>
<evidence type="ECO:0000259" key="8">
    <source>
        <dbReference type="Pfam" id="PF04039"/>
    </source>
</evidence>
<comment type="caution">
    <text evidence="10">The sequence shown here is derived from an EMBL/GenBank/DDBJ whole genome shotgun (WGS) entry which is preliminary data.</text>
</comment>
<keyword evidence="4 7" id="KW-1133">Transmembrane helix</keyword>
<feature type="transmembrane region" description="Helical" evidence="7">
    <location>
        <begin position="32"/>
        <end position="54"/>
    </location>
</feature>
<feature type="domain" description="Na+/H+ antiporter MnhB subunit-related protein" evidence="8">
    <location>
        <begin position="76"/>
        <end position="199"/>
    </location>
</feature>
<reference evidence="10" key="1">
    <citation type="journal article" date="2015" name="Nature">
        <title>Complex archaea that bridge the gap between prokaryotes and eukaryotes.</title>
        <authorList>
            <person name="Spang A."/>
            <person name="Saw J.H."/>
            <person name="Jorgensen S.L."/>
            <person name="Zaremba-Niedzwiedzka K."/>
            <person name="Martijn J."/>
            <person name="Lind A.E."/>
            <person name="van Eijk R."/>
            <person name="Schleper C."/>
            <person name="Guy L."/>
            <person name="Ettema T.J."/>
        </authorList>
    </citation>
    <scope>NUCLEOTIDE SEQUENCE</scope>
</reference>
<evidence type="ECO:0000313" key="10">
    <source>
        <dbReference type="EMBL" id="KKK91967.1"/>
    </source>
</evidence>
<feature type="transmembrane region" description="Helical" evidence="7">
    <location>
        <begin position="177"/>
        <end position="201"/>
    </location>
</feature>
<feature type="region of interest" description="Disordered" evidence="6">
    <location>
        <begin position="215"/>
        <end position="237"/>
    </location>
</feature>
<evidence type="ECO:0000256" key="7">
    <source>
        <dbReference type="SAM" id="Phobius"/>
    </source>
</evidence>
<evidence type="ECO:0000256" key="1">
    <source>
        <dbReference type="ARBA" id="ARBA00004651"/>
    </source>
</evidence>
<keyword evidence="3 7" id="KW-0812">Transmembrane</keyword>
<dbReference type="EMBL" id="LAZR01048423">
    <property type="protein sequence ID" value="KKK91967.1"/>
    <property type="molecule type" value="Genomic_DNA"/>
</dbReference>
<feature type="non-terminal residue" evidence="10">
    <location>
        <position position="1"/>
    </location>
</feature>
<feature type="transmembrane region" description="Helical" evidence="7">
    <location>
        <begin position="134"/>
        <end position="157"/>
    </location>
</feature>
<protein>
    <submittedName>
        <fullName evidence="10">Uncharacterized protein</fullName>
    </submittedName>
</protein>